<dbReference type="EMBL" id="LDTZ01000016">
    <property type="protein sequence ID" value="KNA91380.1"/>
    <property type="molecule type" value="Genomic_DNA"/>
</dbReference>
<evidence type="ECO:0000313" key="2">
    <source>
        <dbReference type="EMBL" id="KNA91380.1"/>
    </source>
</evidence>
<organism evidence="2 3">
    <name type="scientific">Gordonia jacobaea</name>
    <dbReference type="NCBI Taxonomy" id="122202"/>
    <lineage>
        <taxon>Bacteria</taxon>
        <taxon>Bacillati</taxon>
        <taxon>Actinomycetota</taxon>
        <taxon>Actinomycetes</taxon>
        <taxon>Mycobacteriales</taxon>
        <taxon>Gordoniaceae</taxon>
        <taxon>Gordonia</taxon>
    </lineage>
</organism>
<gene>
    <name evidence="2" type="ORF">ABW18_09180</name>
</gene>
<protein>
    <submittedName>
        <fullName evidence="2">Mammalian cell entry protein</fullName>
    </submittedName>
</protein>
<dbReference type="Pfam" id="PF02470">
    <property type="entry name" value="MlaD"/>
    <property type="match status" value="1"/>
</dbReference>
<comment type="caution">
    <text evidence="2">The sequence shown here is derived from an EMBL/GenBank/DDBJ whole genome shotgun (WGS) entry which is preliminary data.</text>
</comment>
<keyword evidence="3" id="KW-1185">Reference proteome</keyword>
<accession>A0ABR5ICD6</accession>
<name>A0ABR5ICD6_9ACTN</name>
<reference evidence="2 3" key="1">
    <citation type="submission" date="2015-05" db="EMBL/GenBank/DDBJ databases">
        <title>Draft genome sequence of the bacterium Gordonia jacobaea a new member of the Gordonia genus.</title>
        <authorList>
            <person name="Jimenez-Galisteo G."/>
            <person name="Dominguez A."/>
            <person name="Munoz E."/>
            <person name="Vinas M."/>
        </authorList>
    </citation>
    <scope>NUCLEOTIDE SEQUENCE [LARGE SCALE GENOMIC DNA]</scope>
    <source>
        <strain evidence="3">mv1</strain>
    </source>
</reference>
<proteinExistence type="predicted"/>
<evidence type="ECO:0000313" key="3">
    <source>
        <dbReference type="Proteomes" id="UP000037247"/>
    </source>
</evidence>
<evidence type="ECO:0000259" key="1">
    <source>
        <dbReference type="Pfam" id="PF02470"/>
    </source>
</evidence>
<dbReference type="RefSeq" id="WP_049698707.1">
    <property type="nucleotide sequence ID" value="NZ_JAQDQF010000003.1"/>
</dbReference>
<dbReference type="Proteomes" id="UP000037247">
    <property type="component" value="Unassembled WGS sequence"/>
</dbReference>
<feature type="domain" description="Mce/MlaD" evidence="1">
    <location>
        <begin position="36"/>
        <end position="111"/>
    </location>
</feature>
<dbReference type="InterPro" id="IPR052336">
    <property type="entry name" value="MlaD_Phospholipid_Transporter"/>
</dbReference>
<dbReference type="InterPro" id="IPR003399">
    <property type="entry name" value="Mce/MlaD"/>
</dbReference>
<sequence length="319" mass="33473">MKARYMFSIMATIAVLILAVAYLSVGVLKMRVISDQTTVTITAPKSNGLHAGSAVLLRGVSIGSVSSVTYTGGNDIDIEISYDATHQIPSNSKLVIENQSMIGESGLFLIPPKDDAAQTIRSGQTLTATVVDVPASVPELLGSTQTLLDQVDPTLVNDLVDTLAAALAGTESDVERLTPAAQVLAATMIYSQPAIEKIIGNSTTMLQDGAWIGPSLRPTAPQLVYAGTSVRDVVTAVKPFAVSTDGGKKIRDRWKPSLNRSAEFVNTIAPPLGSIADTLLPAARQSGSVLAQINIATLLEQAMKVLPGDSLQLTVTPPR</sequence>
<dbReference type="PANTHER" id="PTHR33371">
    <property type="entry name" value="INTERMEMBRANE PHOSPHOLIPID TRANSPORT SYSTEM BINDING PROTEIN MLAD-RELATED"/>
    <property type="match status" value="1"/>
</dbReference>
<dbReference type="PANTHER" id="PTHR33371:SF16">
    <property type="entry name" value="MCE-FAMILY PROTEIN MCE3F"/>
    <property type="match status" value="1"/>
</dbReference>